<keyword evidence="2" id="KW-0732">Signal</keyword>
<feature type="chain" id="PRO_5043598002" evidence="2">
    <location>
        <begin position="21"/>
        <end position="363"/>
    </location>
</feature>
<feature type="region of interest" description="Disordered" evidence="1">
    <location>
        <begin position="164"/>
        <end position="218"/>
    </location>
</feature>
<comment type="caution">
    <text evidence="3">The sequence shown here is derived from an EMBL/GenBank/DDBJ whole genome shotgun (WGS) entry which is preliminary data.</text>
</comment>
<evidence type="ECO:0000313" key="3">
    <source>
        <dbReference type="EMBL" id="KAK8405706.1"/>
    </source>
</evidence>
<feature type="compositionally biased region" description="Basic and acidic residues" evidence="1">
    <location>
        <begin position="114"/>
        <end position="149"/>
    </location>
</feature>
<feature type="compositionally biased region" description="Basic residues" evidence="1">
    <location>
        <begin position="186"/>
        <end position="214"/>
    </location>
</feature>
<feature type="compositionally biased region" description="Basic and acidic residues" evidence="1">
    <location>
        <begin position="52"/>
        <end position="61"/>
    </location>
</feature>
<keyword evidence="4" id="KW-1185">Reference proteome</keyword>
<reference evidence="3 4" key="1">
    <citation type="submission" date="2023-03" db="EMBL/GenBank/DDBJ databases">
        <title>High-quality genome of Scylla paramamosain provides insights in environmental adaptation.</title>
        <authorList>
            <person name="Zhang L."/>
        </authorList>
    </citation>
    <scope>NUCLEOTIDE SEQUENCE [LARGE SCALE GENOMIC DNA]</scope>
    <source>
        <strain evidence="3">LZ_2023a</strain>
        <tissue evidence="3">Muscle</tissue>
    </source>
</reference>
<proteinExistence type="predicted"/>
<feature type="signal peptide" evidence="2">
    <location>
        <begin position="1"/>
        <end position="20"/>
    </location>
</feature>
<feature type="compositionally biased region" description="Polar residues" evidence="1">
    <location>
        <begin position="164"/>
        <end position="175"/>
    </location>
</feature>
<evidence type="ECO:0000256" key="2">
    <source>
        <dbReference type="SAM" id="SignalP"/>
    </source>
</evidence>
<feature type="region of interest" description="Disordered" evidence="1">
    <location>
        <begin position="52"/>
        <end position="149"/>
    </location>
</feature>
<feature type="compositionally biased region" description="Basic residues" evidence="1">
    <location>
        <begin position="73"/>
        <end position="85"/>
    </location>
</feature>
<accession>A0AAW0V0L9</accession>
<name>A0AAW0V0L9_SCYPA</name>
<sequence>MSRFLCTALLMVTLSLAVTSQPFPQQDPSKHNDFIWNSRKIGNKKVATLTIRKDEERDRRSISPVEDDNSGHKNGKRRHAHRHHHGEGERAAMWLENDQSDEGHDRGSAPSEGHTSEGTRHSGRSALEDGHRVRHSDVHPESLQGEDHMPSFPEMLAEAGITLDSSLLESKTTSARRGSGEERRNRNGKKNRRNRGGRRSRKNKNKKKKKGCRRLKGEERRKCQDALRQCNNLKKRKKKRCRADALEAALSEASGRREDIFSFLKNITEMSGKEACHYHYLKSCSTRVGLFTKGPDSDRAVVKCHFRKEFLKCMQNLQQHGTCNPSFHTRGDITALREKIKEFVWTPSSCLISDVVEGWNMTK</sequence>
<organism evidence="3 4">
    <name type="scientific">Scylla paramamosain</name>
    <name type="common">Mud crab</name>
    <dbReference type="NCBI Taxonomy" id="85552"/>
    <lineage>
        <taxon>Eukaryota</taxon>
        <taxon>Metazoa</taxon>
        <taxon>Ecdysozoa</taxon>
        <taxon>Arthropoda</taxon>
        <taxon>Crustacea</taxon>
        <taxon>Multicrustacea</taxon>
        <taxon>Malacostraca</taxon>
        <taxon>Eumalacostraca</taxon>
        <taxon>Eucarida</taxon>
        <taxon>Decapoda</taxon>
        <taxon>Pleocyemata</taxon>
        <taxon>Brachyura</taxon>
        <taxon>Eubrachyura</taxon>
        <taxon>Portunoidea</taxon>
        <taxon>Portunidae</taxon>
        <taxon>Portuninae</taxon>
        <taxon>Scylla</taxon>
    </lineage>
</organism>
<dbReference type="Proteomes" id="UP001487740">
    <property type="component" value="Unassembled WGS sequence"/>
</dbReference>
<gene>
    <name evidence="3" type="ORF">O3P69_001899</name>
</gene>
<evidence type="ECO:0000256" key="1">
    <source>
        <dbReference type="SAM" id="MobiDB-lite"/>
    </source>
</evidence>
<protein>
    <submittedName>
        <fullName evidence="3">Uncharacterized protein</fullName>
    </submittedName>
</protein>
<evidence type="ECO:0000313" key="4">
    <source>
        <dbReference type="Proteomes" id="UP001487740"/>
    </source>
</evidence>
<dbReference type="AlphaFoldDB" id="A0AAW0V0L9"/>
<dbReference type="EMBL" id="JARAKH010000003">
    <property type="protein sequence ID" value="KAK8405706.1"/>
    <property type="molecule type" value="Genomic_DNA"/>
</dbReference>